<gene>
    <name evidence="1" type="ORF">L2E82_45766</name>
</gene>
<reference evidence="2" key="1">
    <citation type="journal article" date="2022" name="Mol. Ecol. Resour.">
        <title>The genomes of chicory, endive, great burdock and yacon provide insights into Asteraceae palaeo-polyploidization history and plant inulin production.</title>
        <authorList>
            <person name="Fan W."/>
            <person name="Wang S."/>
            <person name="Wang H."/>
            <person name="Wang A."/>
            <person name="Jiang F."/>
            <person name="Liu H."/>
            <person name="Zhao H."/>
            <person name="Xu D."/>
            <person name="Zhang Y."/>
        </authorList>
    </citation>
    <scope>NUCLEOTIDE SEQUENCE [LARGE SCALE GENOMIC DNA]</scope>
    <source>
        <strain evidence="2">cv. Punajuju</strain>
    </source>
</reference>
<sequence>MEMGDNPQQHFDNDRSSGELRPVDCNLISLCDHIQMEGFNNGSFSDVVVQAMGATYHLHRLILCRRKANRQVEETNGGEKQLRNSIWVFLKSDPHTEIVKDYGFDFDLLSMASIEVFGMVDDIALPSSIAIRAYTLIPSPPPPQHLDSCKFASPKAAHGMCHAINGGQFFPSNTPFLQDGEREIKWVITPGQVPQRKNVDVLKLPNRQGNVADICQIYELFIDSSIHLKVNLMG</sequence>
<dbReference type="EMBL" id="CM042016">
    <property type="protein sequence ID" value="KAI3701121.1"/>
    <property type="molecule type" value="Genomic_DNA"/>
</dbReference>
<protein>
    <submittedName>
        <fullName evidence="1">Uncharacterized protein</fullName>
    </submittedName>
</protein>
<evidence type="ECO:0000313" key="1">
    <source>
        <dbReference type="EMBL" id="KAI3701121.1"/>
    </source>
</evidence>
<proteinExistence type="predicted"/>
<accession>A0ACB8ZTT2</accession>
<organism evidence="1 2">
    <name type="scientific">Cichorium intybus</name>
    <name type="common">Chicory</name>
    <dbReference type="NCBI Taxonomy" id="13427"/>
    <lineage>
        <taxon>Eukaryota</taxon>
        <taxon>Viridiplantae</taxon>
        <taxon>Streptophyta</taxon>
        <taxon>Embryophyta</taxon>
        <taxon>Tracheophyta</taxon>
        <taxon>Spermatophyta</taxon>
        <taxon>Magnoliopsida</taxon>
        <taxon>eudicotyledons</taxon>
        <taxon>Gunneridae</taxon>
        <taxon>Pentapetalae</taxon>
        <taxon>asterids</taxon>
        <taxon>campanulids</taxon>
        <taxon>Asterales</taxon>
        <taxon>Asteraceae</taxon>
        <taxon>Cichorioideae</taxon>
        <taxon>Cichorieae</taxon>
        <taxon>Cichoriinae</taxon>
        <taxon>Cichorium</taxon>
    </lineage>
</organism>
<name>A0ACB8ZTT2_CICIN</name>
<dbReference type="Proteomes" id="UP001055811">
    <property type="component" value="Linkage Group LG08"/>
</dbReference>
<comment type="caution">
    <text evidence="1">The sequence shown here is derived from an EMBL/GenBank/DDBJ whole genome shotgun (WGS) entry which is preliminary data.</text>
</comment>
<evidence type="ECO:0000313" key="2">
    <source>
        <dbReference type="Proteomes" id="UP001055811"/>
    </source>
</evidence>
<reference evidence="1 2" key="2">
    <citation type="journal article" date="2022" name="Mol. Ecol. Resour.">
        <title>The genomes of chicory, endive, great burdock and yacon provide insights into Asteraceae paleo-polyploidization history and plant inulin production.</title>
        <authorList>
            <person name="Fan W."/>
            <person name="Wang S."/>
            <person name="Wang H."/>
            <person name="Wang A."/>
            <person name="Jiang F."/>
            <person name="Liu H."/>
            <person name="Zhao H."/>
            <person name="Xu D."/>
            <person name="Zhang Y."/>
        </authorList>
    </citation>
    <scope>NUCLEOTIDE SEQUENCE [LARGE SCALE GENOMIC DNA]</scope>
    <source>
        <strain evidence="2">cv. Punajuju</strain>
        <tissue evidence="1">Leaves</tissue>
    </source>
</reference>
<keyword evidence="2" id="KW-1185">Reference proteome</keyword>